<dbReference type="Gene3D" id="3.40.50.2300">
    <property type="match status" value="1"/>
</dbReference>
<evidence type="ECO:0000259" key="5">
    <source>
        <dbReference type="PROSITE" id="PS50043"/>
    </source>
</evidence>
<dbReference type="GO" id="GO:0000160">
    <property type="term" value="P:phosphorelay signal transduction system"/>
    <property type="evidence" value="ECO:0007669"/>
    <property type="project" value="InterPro"/>
</dbReference>
<evidence type="ECO:0000313" key="7">
    <source>
        <dbReference type="EMBL" id="GEP67667.1"/>
    </source>
</evidence>
<evidence type="ECO:0000256" key="3">
    <source>
        <dbReference type="ARBA" id="ARBA00023163"/>
    </source>
</evidence>
<feature type="modified residue" description="4-aspartylphosphate" evidence="4">
    <location>
        <position position="54"/>
    </location>
</feature>
<dbReference type="InterPro" id="IPR036388">
    <property type="entry name" value="WH-like_DNA-bd_sf"/>
</dbReference>
<dbReference type="EMBL" id="BKAL01000001">
    <property type="protein sequence ID" value="GEP67667.1"/>
    <property type="molecule type" value="Genomic_DNA"/>
</dbReference>
<gene>
    <name evidence="7" type="primary">liaR</name>
    <name evidence="7" type="ORF">CSO01_03820</name>
</gene>
<reference evidence="7 8" key="1">
    <citation type="submission" date="2019-07" db="EMBL/GenBank/DDBJ databases">
        <title>Whole genome shotgun sequence of Cellulomonas soli NBRC 109434.</title>
        <authorList>
            <person name="Hosoyama A."/>
            <person name="Uohara A."/>
            <person name="Ohji S."/>
            <person name="Ichikawa N."/>
        </authorList>
    </citation>
    <scope>NUCLEOTIDE SEQUENCE [LARGE SCALE GENOMIC DNA]</scope>
    <source>
        <strain evidence="7 8">NBRC 109434</strain>
    </source>
</reference>
<dbReference type="InterPro" id="IPR001789">
    <property type="entry name" value="Sig_transdc_resp-reg_receiver"/>
</dbReference>
<keyword evidence="3" id="KW-0804">Transcription</keyword>
<dbReference type="GO" id="GO:0006355">
    <property type="term" value="P:regulation of DNA-templated transcription"/>
    <property type="evidence" value="ECO:0007669"/>
    <property type="project" value="InterPro"/>
</dbReference>
<dbReference type="AlphaFoldDB" id="A0A512P8Y6"/>
<evidence type="ECO:0000313" key="8">
    <source>
        <dbReference type="Proteomes" id="UP000321798"/>
    </source>
</evidence>
<keyword evidence="2 7" id="KW-0238">DNA-binding</keyword>
<dbReference type="Gene3D" id="1.10.10.10">
    <property type="entry name" value="Winged helix-like DNA-binding domain superfamily/Winged helix DNA-binding domain"/>
    <property type="match status" value="1"/>
</dbReference>
<keyword evidence="4" id="KW-0597">Phosphoprotein</keyword>
<keyword evidence="1" id="KW-0805">Transcription regulation</keyword>
<dbReference type="PRINTS" id="PR00038">
    <property type="entry name" value="HTHLUXR"/>
</dbReference>
<evidence type="ECO:0000256" key="4">
    <source>
        <dbReference type="PROSITE-ProRule" id="PRU00169"/>
    </source>
</evidence>
<dbReference type="InterPro" id="IPR000792">
    <property type="entry name" value="Tscrpt_reg_LuxR_C"/>
</dbReference>
<dbReference type="Pfam" id="PF00196">
    <property type="entry name" value="GerE"/>
    <property type="match status" value="1"/>
</dbReference>
<dbReference type="PROSITE" id="PS50043">
    <property type="entry name" value="HTH_LUXR_2"/>
    <property type="match status" value="1"/>
</dbReference>
<protein>
    <submittedName>
        <fullName evidence="7">DNA-binding response regulator</fullName>
    </submittedName>
</protein>
<dbReference type="RefSeq" id="WP_146951415.1">
    <property type="nucleotide sequence ID" value="NZ_BAABBJ010000005.1"/>
</dbReference>
<dbReference type="SUPFAM" id="SSF46894">
    <property type="entry name" value="C-terminal effector domain of the bipartite response regulators"/>
    <property type="match status" value="1"/>
</dbReference>
<dbReference type="SUPFAM" id="SSF52172">
    <property type="entry name" value="CheY-like"/>
    <property type="match status" value="1"/>
</dbReference>
<sequence length="254" mass="26288">MAGVVICHGSALVRERLVVTSIGVPALTPVRAAATVDELLTHARRIPPTVVLLDANLPAPGMPEAVRRLRSVAPAAAIVLLATPDDAVALDRALSLGARGFLAPEVGRAELAAVAAHVLAAPVLPQPGHQGASLRAVAAARSVDVLVEDVDVLAHALATELHPTVPVQSSGLPVDGLDGGPARRERGPEAVALTKREIEVLVGMSNGRSNAQIGAQLFLSEDTVKTHARRLFRKLGAADRAQAVAIGLRRGLIR</sequence>
<comment type="caution">
    <text evidence="7">The sequence shown here is derived from an EMBL/GenBank/DDBJ whole genome shotgun (WGS) entry which is preliminary data.</text>
</comment>
<evidence type="ECO:0000256" key="1">
    <source>
        <dbReference type="ARBA" id="ARBA00023015"/>
    </source>
</evidence>
<name>A0A512P8Y6_9CELL</name>
<dbReference type="CDD" id="cd06170">
    <property type="entry name" value="LuxR_C_like"/>
    <property type="match status" value="1"/>
</dbReference>
<accession>A0A512P8Y6</accession>
<dbReference type="InterPro" id="IPR016032">
    <property type="entry name" value="Sig_transdc_resp-reg_C-effctor"/>
</dbReference>
<dbReference type="OrthoDB" id="9808843at2"/>
<proteinExistence type="predicted"/>
<feature type="domain" description="Response regulatory" evidence="6">
    <location>
        <begin position="3"/>
        <end position="119"/>
    </location>
</feature>
<dbReference type="PROSITE" id="PS00622">
    <property type="entry name" value="HTH_LUXR_1"/>
    <property type="match status" value="1"/>
</dbReference>
<dbReference type="PROSITE" id="PS50110">
    <property type="entry name" value="RESPONSE_REGULATORY"/>
    <property type="match status" value="1"/>
</dbReference>
<dbReference type="PANTHER" id="PTHR44688">
    <property type="entry name" value="DNA-BINDING TRANSCRIPTIONAL ACTIVATOR DEVR_DOSR"/>
    <property type="match status" value="1"/>
</dbReference>
<evidence type="ECO:0000259" key="6">
    <source>
        <dbReference type="PROSITE" id="PS50110"/>
    </source>
</evidence>
<dbReference type="Proteomes" id="UP000321798">
    <property type="component" value="Unassembled WGS sequence"/>
</dbReference>
<dbReference type="PANTHER" id="PTHR44688:SF16">
    <property type="entry name" value="DNA-BINDING TRANSCRIPTIONAL ACTIVATOR DEVR_DOSR"/>
    <property type="match status" value="1"/>
</dbReference>
<feature type="domain" description="HTH luxR-type" evidence="5">
    <location>
        <begin position="186"/>
        <end position="251"/>
    </location>
</feature>
<dbReference type="SMART" id="SM00421">
    <property type="entry name" value="HTH_LUXR"/>
    <property type="match status" value="1"/>
</dbReference>
<evidence type="ECO:0000256" key="2">
    <source>
        <dbReference type="ARBA" id="ARBA00023125"/>
    </source>
</evidence>
<dbReference type="InterPro" id="IPR011006">
    <property type="entry name" value="CheY-like_superfamily"/>
</dbReference>
<dbReference type="GO" id="GO:0003677">
    <property type="term" value="F:DNA binding"/>
    <property type="evidence" value="ECO:0007669"/>
    <property type="project" value="UniProtKB-KW"/>
</dbReference>
<organism evidence="7 8">
    <name type="scientific">Cellulomonas soli</name>
    <dbReference type="NCBI Taxonomy" id="931535"/>
    <lineage>
        <taxon>Bacteria</taxon>
        <taxon>Bacillati</taxon>
        <taxon>Actinomycetota</taxon>
        <taxon>Actinomycetes</taxon>
        <taxon>Micrococcales</taxon>
        <taxon>Cellulomonadaceae</taxon>
        <taxon>Cellulomonas</taxon>
    </lineage>
</organism>
<keyword evidence="8" id="KW-1185">Reference proteome</keyword>